<dbReference type="PANTHER" id="PTHR39569:SF1">
    <property type="entry name" value="INORGANIC TRIPHOSPHATASE"/>
    <property type="match status" value="1"/>
</dbReference>
<dbReference type="CDD" id="cd07756">
    <property type="entry name" value="CYTH-like_Pase_CHAD"/>
    <property type="match status" value="1"/>
</dbReference>
<gene>
    <name evidence="2" type="ORF">DBZ36_08500</name>
</gene>
<dbReference type="EMBL" id="RAQO01000005">
    <property type="protein sequence ID" value="RKF18445.1"/>
    <property type="molecule type" value="Genomic_DNA"/>
</dbReference>
<comment type="caution">
    <text evidence="2">The sequence shown here is derived from an EMBL/GenBank/DDBJ whole genome shotgun (WGS) entry which is preliminary data.</text>
</comment>
<dbReference type="GO" id="GO:0046872">
    <property type="term" value="F:metal ion binding"/>
    <property type="evidence" value="ECO:0007669"/>
    <property type="project" value="TreeGrafter"/>
</dbReference>
<dbReference type="PANTHER" id="PTHR39569">
    <property type="entry name" value="INORGANIC TRIPHOSPHATASE"/>
    <property type="match status" value="1"/>
</dbReference>
<dbReference type="InterPro" id="IPR023577">
    <property type="entry name" value="CYTH_domain"/>
</dbReference>
<evidence type="ECO:0000259" key="1">
    <source>
        <dbReference type="PROSITE" id="PS51707"/>
    </source>
</evidence>
<dbReference type="InterPro" id="IPR033469">
    <property type="entry name" value="CYTH-like_dom_sf"/>
</dbReference>
<proteinExistence type="predicted"/>
<dbReference type="SUPFAM" id="SSF55154">
    <property type="entry name" value="CYTH-like phosphatases"/>
    <property type="match status" value="1"/>
</dbReference>
<dbReference type="SMART" id="SM01118">
    <property type="entry name" value="CYTH"/>
    <property type="match status" value="1"/>
</dbReference>
<dbReference type="InterPro" id="IPR039013">
    <property type="entry name" value="YgiF"/>
</dbReference>
<evidence type="ECO:0000313" key="3">
    <source>
        <dbReference type="Proteomes" id="UP000286482"/>
    </source>
</evidence>
<dbReference type="Pfam" id="PF01928">
    <property type="entry name" value="CYTH"/>
    <property type="match status" value="1"/>
</dbReference>
<keyword evidence="3" id="KW-1185">Reference proteome</keyword>
<dbReference type="AlphaFoldDB" id="A0A420ECQ3"/>
<dbReference type="Gene3D" id="2.40.320.10">
    <property type="entry name" value="Hypothetical Protein Pfu-838710-001"/>
    <property type="match status" value="1"/>
</dbReference>
<sequence length="548" mass="62667">MQALSASFFHVKHVSRENHLLIRRLAVFEKLCMSDEIEIKFLCRGQQIDNLQQILSQWSVLEQQQLSLRNAYFDTPSMQFRKWKMGLRIRSSELENTQTIKTAGKVIGGIHQRPEYNFSIDGDRPDLSLFNDEIWPKSANIELMQSQLAVLFATDFVRQRWLIEFSNSTIEIAYDQGSIVVDQRSSAINEIELELISGNVDDLFLLADSVALLDGLRLSNVSKAQRGYALAAQSLPVLNAKTIASIPLQGFRDSQSVDKALLERCFSTWQYNENAVAAAMQEYGHENDSNRVSHQTVLSLLQGLQESMQACALCLSLLPNDKSTQETSQQLTTYLERFHVINDAQQYWYLIENQEYLFRGLSTKQHLNEIIEQRLLELDLWNKTTQNIYSTQHCQLVLAMTKLIYSASSQTSIESVQESDFSVTAYLSSLQSRMQSRNKLLSDTQTQFSDAELFASQLSIKDSLILSQLSAAWFDDAQVQSYLLSWQDVLAGIEELVAYQNLQDVLGTNEEDKKQSSTTQWYQHKHLSLQKAVLFSRQQAVLNSNFWI</sequence>
<accession>A0A420ECQ3</accession>
<feature type="domain" description="CYTH" evidence="1">
    <location>
        <begin position="34"/>
        <end position="234"/>
    </location>
</feature>
<evidence type="ECO:0000313" key="2">
    <source>
        <dbReference type="EMBL" id="RKF18445.1"/>
    </source>
</evidence>
<reference evidence="2 3" key="1">
    <citation type="submission" date="2018-09" db="EMBL/GenBank/DDBJ databases">
        <authorList>
            <person name="Wang Z."/>
        </authorList>
    </citation>
    <scope>NUCLEOTIDE SEQUENCE [LARGE SCALE GENOMIC DNA]</scope>
    <source>
        <strain evidence="2 3">ALS 81</strain>
    </source>
</reference>
<organism evidence="2 3">
    <name type="scientific">Alginatibacterium sediminis</name>
    <dbReference type="NCBI Taxonomy" id="2164068"/>
    <lineage>
        <taxon>Bacteria</taxon>
        <taxon>Pseudomonadati</taxon>
        <taxon>Pseudomonadota</taxon>
        <taxon>Gammaproteobacteria</taxon>
        <taxon>Alteromonadales</taxon>
        <taxon>Alteromonadaceae</taxon>
        <taxon>Alginatibacterium</taxon>
    </lineage>
</organism>
<dbReference type="PROSITE" id="PS51707">
    <property type="entry name" value="CYTH"/>
    <property type="match status" value="1"/>
</dbReference>
<name>A0A420ECQ3_9ALTE</name>
<dbReference type="Proteomes" id="UP000286482">
    <property type="component" value="Unassembled WGS sequence"/>
</dbReference>
<dbReference type="GO" id="GO:0050355">
    <property type="term" value="F:inorganic triphosphate phosphatase activity"/>
    <property type="evidence" value="ECO:0007669"/>
    <property type="project" value="InterPro"/>
</dbReference>
<protein>
    <submittedName>
        <fullName evidence="2">CYTH domain-containing protein</fullName>
    </submittedName>
</protein>